<dbReference type="RefSeq" id="WP_183769554.1">
    <property type="nucleotide sequence ID" value="NZ_JACIDK010000001.1"/>
</dbReference>
<dbReference type="InterPro" id="IPR047995">
    <property type="entry name" value="Choice_anch_K"/>
</dbReference>
<keyword evidence="1" id="KW-0732">Signal</keyword>
<evidence type="ECO:0000256" key="1">
    <source>
        <dbReference type="SAM" id="SignalP"/>
    </source>
</evidence>
<proteinExistence type="predicted"/>
<dbReference type="InterPro" id="IPR013424">
    <property type="entry name" value="Ice-binding_C"/>
</dbReference>
<dbReference type="NCBIfam" id="TIGR02595">
    <property type="entry name" value="PEP_CTERM"/>
    <property type="match status" value="1"/>
</dbReference>
<dbReference type="NCBIfam" id="NF038131">
    <property type="entry name" value="choice_anch_K"/>
    <property type="match status" value="1"/>
</dbReference>
<dbReference type="EMBL" id="JACIDK010000001">
    <property type="protein sequence ID" value="MBB3889546.1"/>
    <property type="molecule type" value="Genomic_DNA"/>
</dbReference>
<reference evidence="3 4" key="1">
    <citation type="submission" date="2020-08" db="EMBL/GenBank/DDBJ databases">
        <title>Genomic Encyclopedia of Type Strains, Phase IV (KMG-IV): sequencing the most valuable type-strain genomes for metagenomic binning, comparative biology and taxonomic classification.</title>
        <authorList>
            <person name="Goeker M."/>
        </authorList>
    </citation>
    <scope>NUCLEOTIDE SEQUENCE [LARGE SCALE GENOMIC DNA]</scope>
    <source>
        <strain evidence="3 4">DSM 21793</strain>
    </source>
</reference>
<evidence type="ECO:0000313" key="3">
    <source>
        <dbReference type="EMBL" id="MBB3889546.1"/>
    </source>
</evidence>
<feature type="signal peptide" evidence="1">
    <location>
        <begin position="1"/>
        <end position="29"/>
    </location>
</feature>
<keyword evidence="4" id="KW-1185">Reference proteome</keyword>
<dbReference type="NCBIfam" id="NF038125">
    <property type="entry name" value="PEP_CTERM_THxN"/>
    <property type="match status" value="1"/>
</dbReference>
<gene>
    <name evidence="3" type="ORF">GGQ61_000243</name>
</gene>
<evidence type="ECO:0000313" key="4">
    <source>
        <dbReference type="Proteomes" id="UP000530564"/>
    </source>
</evidence>
<accession>A0A839ZTI3</accession>
<dbReference type="AlphaFoldDB" id="A0A839ZTI3"/>
<feature type="domain" description="Ice-binding protein C-terminal" evidence="2">
    <location>
        <begin position="232"/>
        <end position="257"/>
    </location>
</feature>
<protein>
    <recommendedName>
        <fullName evidence="2">Ice-binding protein C-terminal domain-containing protein</fullName>
    </recommendedName>
</protein>
<dbReference type="NCBIfam" id="NF035944">
    <property type="entry name" value="PEPxxWA-CTERM"/>
    <property type="match status" value="1"/>
</dbReference>
<sequence length="263" mass="27445">MDKLKFQVKAPALISALVLAAVIATPAAAAVQVEFKNVAGVWFDPAGGTNIAIAANGGDGTIRWGQSTGYGQSGYNFIGADFSTSLDQAIDSSGSVNIGEFQHVNFPINSGGAISGVGLRFTTDVWADGSFLGTKTFEYNFSHNETTNQSNPCANGQANGGGVNVNGCADQVTMNFNSNSQVFLIGGKQYTLNLDGFLVDGSPSGGFWTKEQAVNSAFIRGKIDLYSVASGVPEPATWAMMIIGFGGVGTMVRSARRRQMLAV</sequence>
<comment type="caution">
    <text evidence="3">The sequence shown here is derived from an EMBL/GenBank/DDBJ whole genome shotgun (WGS) entry which is preliminary data.</text>
</comment>
<evidence type="ECO:0000259" key="2">
    <source>
        <dbReference type="Pfam" id="PF07589"/>
    </source>
</evidence>
<name>A0A839ZTI3_9CAUL</name>
<dbReference type="Pfam" id="PF07589">
    <property type="entry name" value="PEP-CTERM"/>
    <property type="match status" value="1"/>
</dbReference>
<dbReference type="Proteomes" id="UP000530564">
    <property type="component" value="Unassembled WGS sequence"/>
</dbReference>
<feature type="chain" id="PRO_5032289605" description="Ice-binding protein C-terminal domain-containing protein" evidence="1">
    <location>
        <begin position="30"/>
        <end position="263"/>
    </location>
</feature>
<organism evidence="3 4">
    <name type="scientific">Phenylobacterium haematophilum</name>
    <dbReference type="NCBI Taxonomy" id="98513"/>
    <lineage>
        <taxon>Bacteria</taxon>
        <taxon>Pseudomonadati</taxon>
        <taxon>Pseudomonadota</taxon>
        <taxon>Alphaproteobacteria</taxon>
        <taxon>Caulobacterales</taxon>
        <taxon>Caulobacteraceae</taxon>
        <taxon>Phenylobacterium</taxon>
    </lineage>
</organism>